<dbReference type="InterPro" id="IPR002885">
    <property type="entry name" value="PPR_rpt"/>
</dbReference>
<protein>
    <recommendedName>
        <fullName evidence="4">PROP1-like PPR domain-containing protein</fullName>
    </recommendedName>
</protein>
<dbReference type="InterPro" id="IPR011990">
    <property type="entry name" value="TPR-like_helical_dom_sf"/>
</dbReference>
<dbReference type="Gene3D" id="1.25.10.10">
    <property type="entry name" value="Leucine-rich Repeat Variant"/>
    <property type="match status" value="1"/>
</dbReference>
<evidence type="ECO:0000313" key="6">
    <source>
        <dbReference type="Proteomes" id="UP001642484"/>
    </source>
</evidence>
<feature type="repeat" description="PPR" evidence="3">
    <location>
        <begin position="99"/>
        <end position="133"/>
    </location>
</feature>
<comment type="similarity">
    <text evidence="1">Belongs to the PPR family. P subfamily.</text>
</comment>
<comment type="caution">
    <text evidence="5">The sequence shown here is derived from an EMBL/GenBank/DDBJ whole genome shotgun (WGS) entry which is preliminary data.</text>
</comment>
<feature type="repeat" description="PPR" evidence="3">
    <location>
        <begin position="204"/>
        <end position="238"/>
    </location>
</feature>
<keyword evidence="6" id="KW-1185">Reference proteome</keyword>
<dbReference type="SUPFAM" id="SSF81901">
    <property type="entry name" value="HCP-like"/>
    <property type="match status" value="1"/>
</dbReference>
<name>A0ABP0QSE2_9DINO</name>
<dbReference type="PROSITE" id="PS51375">
    <property type="entry name" value="PPR"/>
    <property type="match status" value="4"/>
</dbReference>
<dbReference type="Gene3D" id="1.25.40.10">
    <property type="entry name" value="Tetratricopeptide repeat domain"/>
    <property type="match status" value="2"/>
</dbReference>
<reference evidence="5 6" key="1">
    <citation type="submission" date="2024-02" db="EMBL/GenBank/DDBJ databases">
        <authorList>
            <person name="Chen Y."/>
            <person name="Shah S."/>
            <person name="Dougan E. K."/>
            <person name="Thang M."/>
            <person name="Chan C."/>
        </authorList>
    </citation>
    <scope>NUCLEOTIDE SEQUENCE [LARGE SCALE GENOMIC DNA]</scope>
</reference>
<dbReference type="Pfam" id="PF01535">
    <property type="entry name" value="PPR"/>
    <property type="match status" value="1"/>
</dbReference>
<dbReference type="InterPro" id="IPR050872">
    <property type="entry name" value="PPR_P_subfamily"/>
</dbReference>
<feature type="repeat" description="PPR" evidence="3">
    <location>
        <begin position="134"/>
        <end position="168"/>
    </location>
</feature>
<feature type="repeat" description="PPR" evidence="3">
    <location>
        <begin position="169"/>
        <end position="203"/>
    </location>
</feature>
<dbReference type="InterPro" id="IPR033443">
    <property type="entry name" value="PROP1-like_PPR_dom"/>
</dbReference>
<evidence type="ECO:0000256" key="1">
    <source>
        <dbReference type="ARBA" id="ARBA00007626"/>
    </source>
</evidence>
<dbReference type="PANTHER" id="PTHR46128">
    <property type="entry name" value="MITOCHONDRIAL GROUP I INTRON SPLICING FACTOR CCM1"/>
    <property type="match status" value="1"/>
</dbReference>
<sequence>MLIQGWARAGELTLAARWMERLCSSGHRPNEGCFLALLVAFCQRKDLNSAEATVQEMVQEYPHLRPQAHTILVDAYAKEGNLQRAEHWMRPIAQDGEATVVSYGAILDACAKTSHAVKAMEWHERMLTQNVRPNKHTSTALLTALASCGYLQEALEILKSMGAYGLVGDAITYTSLLGACAKAREVECAEQVFGLMQERGIQPNILTYTSLARAYANCGKWQKAEKLGIRMEGAGLRMNDFFLYALLLAYGMAYPKQEKRAEETFLRVECEDCHNNLAEKGGLSALVEQLDFSSLDVKKDHDHDLLLEAVWNLEDLIVHQDGHPLERFCYLAVEAGAIEKLQKLREVGAGELLLAVEKLLDTLNAFMPDTKG</sequence>
<accession>A0ABP0QSE2</accession>
<dbReference type="Pfam" id="PF17177">
    <property type="entry name" value="PPR_long"/>
    <property type="match status" value="1"/>
</dbReference>
<evidence type="ECO:0000256" key="3">
    <source>
        <dbReference type="PROSITE-ProRule" id="PRU00708"/>
    </source>
</evidence>
<organism evidence="5 6">
    <name type="scientific">Durusdinium trenchii</name>
    <dbReference type="NCBI Taxonomy" id="1381693"/>
    <lineage>
        <taxon>Eukaryota</taxon>
        <taxon>Sar</taxon>
        <taxon>Alveolata</taxon>
        <taxon>Dinophyceae</taxon>
        <taxon>Suessiales</taxon>
        <taxon>Symbiodiniaceae</taxon>
        <taxon>Durusdinium</taxon>
    </lineage>
</organism>
<gene>
    <name evidence="5" type="ORF">CCMP2556_LOCUS43430</name>
</gene>
<dbReference type="InterPro" id="IPR011989">
    <property type="entry name" value="ARM-like"/>
</dbReference>
<evidence type="ECO:0000259" key="4">
    <source>
        <dbReference type="Pfam" id="PF17177"/>
    </source>
</evidence>
<keyword evidence="2" id="KW-0677">Repeat</keyword>
<dbReference type="EMBL" id="CAXAMN010024840">
    <property type="protein sequence ID" value="CAK9090370.1"/>
    <property type="molecule type" value="Genomic_DNA"/>
</dbReference>
<evidence type="ECO:0000313" key="5">
    <source>
        <dbReference type="EMBL" id="CAK9090370.1"/>
    </source>
</evidence>
<proteinExistence type="inferred from homology"/>
<dbReference type="Proteomes" id="UP001642484">
    <property type="component" value="Unassembled WGS sequence"/>
</dbReference>
<dbReference type="PANTHER" id="PTHR46128:SF329">
    <property type="entry name" value="MITOCHONDRIAL GROUP I INTRON SPLICING FACTOR DMR1"/>
    <property type="match status" value="1"/>
</dbReference>
<feature type="domain" description="PROP1-like PPR" evidence="4">
    <location>
        <begin position="105"/>
        <end position="247"/>
    </location>
</feature>
<evidence type="ECO:0000256" key="2">
    <source>
        <dbReference type="ARBA" id="ARBA00022737"/>
    </source>
</evidence>
<dbReference type="NCBIfam" id="TIGR00756">
    <property type="entry name" value="PPR"/>
    <property type="match status" value="2"/>
</dbReference>